<feature type="transmembrane region" description="Helical" evidence="1">
    <location>
        <begin position="150"/>
        <end position="169"/>
    </location>
</feature>
<comment type="caution">
    <text evidence="2">The sequence shown here is derived from an EMBL/GenBank/DDBJ whole genome shotgun (WGS) entry which is preliminary data.</text>
</comment>
<gene>
    <name evidence="2" type="ORF">Salat_1834800</name>
</gene>
<reference evidence="2" key="1">
    <citation type="submission" date="2020-06" db="EMBL/GenBank/DDBJ databases">
        <authorList>
            <person name="Li T."/>
            <person name="Hu X."/>
            <person name="Zhang T."/>
            <person name="Song X."/>
            <person name="Zhang H."/>
            <person name="Dai N."/>
            <person name="Sheng W."/>
            <person name="Hou X."/>
            <person name="Wei L."/>
        </authorList>
    </citation>
    <scope>NUCLEOTIDE SEQUENCE</scope>
    <source>
        <strain evidence="2">3651</strain>
        <tissue evidence="2">Leaf</tissue>
    </source>
</reference>
<organism evidence="2 3">
    <name type="scientific">Sesamum alatum</name>
    <dbReference type="NCBI Taxonomy" id="300844"/>
    <lineage>
        <taxon>Eukaryota</taxon>
        <taxon>Viridiplantae</taxon>
        <taxon>Streptophyta</taxon>
        <taxon>Embryophyta</taxon>
        <taxon>Tracheophyta</taxon>
        <taxon>Spermatophyta</taxon>
        <taxon>Magnoliopsida</taxon>
        <taxon>eudicotyledons</taxon>
        <taxon>Gunneridae</taxon>
        <taxon>Pentapetalae</taxon>
        <taxon>asterids</taxon>
        <taxon>lamiids</taxon>
        <taxon>Lamiales</taxon>
        <taxon>Pedaliaceae</taxon>
        <taxon>Sesamum</taxon>
    </lineage>
</organism>
<dbReference type="PANTHER" id="PTHR35473">
    <property type="entry name" value="1-ACYL-SN-GLYCEROL-3-PHOSPHATE ACYLTRANSFERASE"/>
    <property type="match status" value="1"/>
</dbReference>
<dbReference type="AlphaFoldDB" id="A0AAE2CHN9"/>
<dbReference type="Pfam" id="PF12159">
    <property type="entry name" value="DUF3593"/>
    <property type="match status" value="1"/>
</dbReference>
<proteinExistence type="predicted"/>
<sequence>MGSYAQIQCCFKNTMFVGSSFLNKYYSFQTRPWSNSIETTLNPGKHFHLKHWGATENGKRRYKGKGKVCDGFWFPVDSWVPNIDSSVIATRLSALSLLPYLGFLYFITKSKSAPRLTLFGFYFLLAFVGAATKVHYVTSLSNVDWLHGGAESLLMLTNLFIVLGLRAALRKAKDEKRH</sequence>
<dbReference type="PANTHER" id="PTHR35473:SF3">
    <property type="entry name" value="1-ACYL-SN-GLYCEROL-3-PHOSPHATE ACYLTRANSFERASE"/>
    <property type="match status" value="1"/>
</dbReference>
<name>A0AAE2CHN9_9LAMI</name>
<keyword evidence="1" id="KW-0812">Transmembrane</keyword>
<evidence type="ECO:0000313" key="3">
    <source>
        <dbReference type="Proteomes" id="UP001293254"/>
    </source>
</evidence>
<accession>A0AAE2CHN9</accession>
<feature type="transmembrane region" description="Helical" evidence="1">
    <location>
        <begin position="88"/>
        <end position="107"/>
    </location>
</feature>
<evidence type="ECO:0000313" key="2">
    <source>
        <dbReference type="EMBL" id="KAK4422523.1"/>
    </source>
</evidence>
<evidence type="ECO:0000256" key="1">
    <source>
        <dbReference type="SAM" id="Phobius"/>
    </source>
</evidence>
<keyword evidence="3" id="KW-1185">Reference proteome</keyword>
<reference evidence="2" key="2">
    <citation type="journal article" date="2024" name="Plant">
        <title>Genomic evolution and insights into agronomic trait innovations of Sesamum species.</title>
        <authorList>
            <person name="Miao H."/>
            <person name="Wang L."/>
            <person name="Qu L."/>
            <person name="Liu H."/>
            <person name="Sun Y."/>
            <person name="Le M."/>
            <person name="Wang Q."/>
            <person name="Wei S."/>
            <person name="Zheng Y."/>
            <person name="Lin W."/>
            <person name="Duan Y."/>
            <person name="Cao H."/>
            <person name="Xiong S."/>
            <person name="Wang X."/>
            <person name="Wei L."/>
            <person name="Li C."/>
            <person name="Ma Q."/>
            <person name="Ju M."/>
            <person name="Zhao R."/>
            <person name="Li G."/>
            <person name="Mu C."/>
            <person name="Tian Q."/>
            <person name="Mei H."/>
            <person name="Zhang T."/>
            <person name="Gao T."/>
            <person name="Zhang H."/>
        </authorList>
    </citation>
    <scope>NUCLEOTIDE SEQUENCE</scope>
    <source>
        <strain evidence="2">3651</strain>
    </source>
</reference>
<keyword evidence="1" id="KW-0472">Membrane</keyword>
<keyword evidence="1" id="KW-1133">Transmembrane helix</keyword>
<dbReference type="EMBL" id="JACGWO010000007">
    <property type="protein sequence ID" value="KAK4422523.1"/>
    <property type="molecule type" value="Genomic_DNA"/>
</dbReference>
<feature type="transmembrane region" description="Helical" evidence="1">
    <location>
        <begin position="119"/>
        <end position="138"/>
    </location>
</feature>
<protein>
    <submittedName>
        <fullName evidence="2">Uncharacterized protein</fullName>
    </submittedName>
</protein>
<dbReference type="Proteomes" id="UP001293254">
    <property type="component" value="Unassembled WGS sequence"/>
</dbReference>
<dbReference type="InterPro" id="IPR021995">
    <property type="entry name" value="DUF3593"/>
</dbReference>